<feature type="compositionally biased region" description="Gly residues" evidence="3">
    <location>
        <begin position="90"/>
        <end position="105"/>
    </location>
</feature>
<feature type="domain" description="OmpR/PhoB-type" evidence="4">
    <location>
        <begin position="107"/>
        <end position="208"/>
    </location>
</feature>
<sequence>MTNADENSPPNEQPETRGFAVYVGIDEFRALADGTTLVEMAAELKALVHRIAPSAETFASIAVAPSDAGGRDLDVVKSATRHVDESPVAGGAGGGAGGVGRGAPGLGSSRSAGEQSTTVIDLSRRRIVIGTQVTTLTASEFDLLRTLVENEGQPVGRRALVHELSSSDTDDSPNFRTIDVHVRRLRVKLGTEADLVRTVHGVGYVFNRGSNVLVRHPNGVSR</sequence>
<evidence type="ECO:0000313" key="6">
    <source>
        <dbReference type="Proteomes" id="UP000306192"/>
    </source>
</evidence>
<feature type="compositionally biased region" description="Polar residues" evidence="3">
    <location>
        <begin position="108"/>
        <end position="117"/>
    </location>
</feature>
<keyword evidence="1 2" id="KW-0238">DNA-binding</keyword>
<keyword evidence="6" id="KW-1185">Reference proteome</keyword>
<name>A0A4T2BW93_9MICO</name>
<dbReference type="Proteomes" id="UP000306192">
    <property type="component" value="Unassembled WGS sequence"/>
</dbReference>
<dbReference type="InterPro" id="IPR016032">
    <property type="entry name" value="Sig_transdc_resp-reg_C-effctor"/>
</dbReference>
<dbReference type="RefSeq" id="WP_136642546.1">
    <property type="nucleotide sequence ID" value="NZ_QYRT01000023.1"/>
</dbReference>
<dbReference type="Pfam" id="PF00486">
    <property type="entry name" value="Trans_reg_C"/>
    <property type="match status" value="1"/>
</dbReference>
<dbReference type="InterPro" id="IPR001867">
    <property type="entry name" value="OmpR/PhoB-type_DNA-bd"/>
</dbReference>
<comment type="caution">
    <text evidence="5">The sequence shown here is derived from an EMBL/GenBank/DDBJ whole genome shotgun (WGS) entry which is preliminary data.</text>
</comment>
<evidence type="ECO:0000256" key="2">
    <source>
        <dbReference type="PROSITE-ProRule" id="PRU01091"/>
    </source>
</evidence>
<feature type="region of interest" description="Disordered" evidence="3">
    <location>
        <begin position="84"/>
        <end position="117"/>
    </location>
</feature>
<dbReference type="CDD" id="cd00383">
    <property type="entry name" value="trans_reg_C"/>
    <property type="match status" value="1"/>
</dbReference>
<dbReference type="GO" id="GO:0000160">
    <property type="term" value="P:phosphorelay signal transduction system"/>
    <property type="evidence" value="ECO:0007669"/>
    <property type="project" value="InterPro"/>
</dbReference>
<proteinExistence type="predicted"/>
<organism evidence="5 6">
    <name type="scientific">Subtercola vilae</name>
    <dbReference type="NCBI Taxonomy" id="2056433"/>
    <lineage>
        <taxon>Bacteria</taxon>
        <taxon>Bacillati</taxon>
        <taxon>Actinomycetota</taxon>
        <taxon>Actinomycetes</taxon>
        <taxon>Micrococcales</taxon>
        <taxon>Microbacteriaceae</taxon>
        <taxon>Subtercola</taxon>
    </lineage>
</organism>
<dbReference type="GO" id="GO:0003677">
    <property type="term" value="F:DNA binding"/>
    <property type="evidence" value="ECO:0007669"/>
    <property type="project" value="UniProtKB-UniRule"/>
</dbReference>
<dbReference type="EMBL" id="QYRT01000023">
    <property type="protein sequence ID" value="TIH34831.1"/>
    <property type="molecule type" value="Genomic_DNA"/>
</dbReference>
<dbReference type="GO" id="GO:0006355">
    <property type="term" value="P:regulation of DNA-templated transcription"/>
    <property type="evidence" value="ECO:0007669"/>
    <property type="project" value="InterPro"/>
</dbReference>
<accession>A0A4T2BW93</accession>
<dbReference type="Gene3D" id="1.10.10.10">
    <property type="entry name" value="Winged helix-like DNA-binding domain superfamily/Winged helix DNA-binding domain"/>
    <property type="match status" value="1"/>
</dbReference>
<dbReference type="OrthoDB" id="8927943at2"/>
<evidence type="ECO:0000256" key="1">
    <source>
        <dbReference type="ARBA" id="ARBA00023125"/>
    </source>
</evidence>
<reference evidence="5 6" key="1">
    <citation type="journal article" date="2019" name="Microorganisms">
        <title>Systematic Affiliation and Genome Analysis of Subtercola vilae DB165(T) with Particular Emphasis on Cold Adaptation of an Isolate from a High-Altitude Cold Volcano Lake.</title>
        <authorList>
            <person name="Villalobos A.S."/>
            <person name="Wiese J."/>
            <person name="Imhoff J.F."/>
            <person name="Dorador C."/>
            <person name="Keller A."/>
            <person name="Hentschel U."/>
        </authorList>
    </citation>
    <scope>NUCLEOTIDE SEQUENCE [LARGE SCALE GENOMIC DNA]</scope>
    <source>
        <strain evidence="5 6">DB165</strain>
    </source>
</reference>
<dbReference type="SMART" id="SM00862">
    <property type="entry name" value="Trans_reg_C"/>
    <property type="match status" value="1"/>
</dbReference>
<dbReference type="AlphaFoldDB" id="A0A4T2BW93"/>
<protein>
    <submittedName>
        <fullName evidence="5">Winged helix family transcriptional regulator</fullName>
    </submittedName>
</protein>
<evidence type="ECO:0000256" key="3">
    <source>
        <dbReference type="SAM" id="MobiDB-lite"/>
    </source>
</evidence>
<feature type="DNA-binding region" description="OmpR/PhoB-type" evidence="2">
    <location>
        <begin position="107"/>
        <end position="208"/>
    </location>
</feature>
<dbReference type="InterPro" id="IPR036388">
    <property type="entry name" value="WH-like_DNA-bd_sf"/>
</dbReference>
<evidence type="ECO:0000313" key="5">
    <source>
        <dbReference type="EMBL" id="TIH34831.1"/>
    </source>
</evidence>
<dbReference type="SUPFAM" id="SSF46894">
    <property type="entry name" value="C-terminal effector domain of the bipartite response regulators"/>
    <property type="match status" value="1"/>
</dbReference>
<evidence type="ECO:0000259" key="4">
    <source>
        <dbReference type="PROSITE" id="PS51755"/>
    </source>
</evidence>
<dbReference type="PROSITE" id="PS51755">
    <property type="entry name" value="OMPR_PHOB"/>
    <property type="match status" value="1"/>
</dbReference>
<gene>
    <name evidence="5" type="ORF">D4765_12060</name>
</gene>